<organism evidence="13 14">
    <name type="scientific">Pseudonocardia autotrophica</name>
    <name type="common">Amycolata autotrophica</name>
    <name type="synonym">Nocardia autotrophica</name>
    <dbReference type="NCBI Taxonomy" id="2074"/>
    <lineage>
        <taxon>Bacteria</taxon>
        <taxon>Bacillati</taxon>
        <taxon>Actinomycetota</taxon>
        <taxon>Actinomycetes</taxon>
        <taxon>Pseudonocardiales</taxon>
        <taxon>Pseudonocardiaceae</taxon>
        <taxon>Pseudonocardia</taxon>
    </lineage>
</organism>
<dbReference type="SUPFAM" id="SSF55811">
    <property type="entry name" value="Nudix"/>
    <property type="match status" value="1"/>
</dbReference>
<keyword evidence="7 13" id="KW-0378">Hydrolase</keyword>
<dbReference type="GO" id="GO:0046872">
    <property type="term" value="F:metal ion binding"/>
    <property type="evidence" value="ECO:0007669"/>
    <property type="project" value="UniProtKB-KW"/>
</dbReference>
<keyword evidence="8" id="KW-0460">Magnesium</keyword>
<dbReference type="GO" id="GO:0006260">
    <property type="term" value="P:DNA replication"/>
    <property type="evidence" value="ECO:0007669"/>
    <property type="project" value="UniProtKB-KW"/>
</dbReference>
<dbReference type="STRING" id="2074.BG845_01324"/>
<evidence type="ECO:0000256" key="2">
    <source>
        <dbReference type="ARBA" id="ARBA00005582"/>
    </source>
</evidence>
<dbReference type="SUPFAM" id="SSF55961">
    <property type="entry name" value="Bet v1-like"/>
    <property type="match status" value="1"/>
</dbReference>
<dbReference type="PANTHER" id="PTHR47707">
    <property type="entry name" value="8-OXO-DGTP DIPHOSPHATASE"/>
    <property type="match status" value="1"/>
</dbReference>
<dbReference type="EC" id="3.6.1.55" evidence="11"/>
<keyword evidence="5" id="KW-0479">Metal-binding</keyword>
<dbReference type="GO" id="GO:0006281">
    <property type="term" value="P:DNA repair"/>
    <property type="evidence" value="ECO:0007669"/>
    <property type="project" value="UniProtKB-KW"/>
</dbReference>
<keyword evidence="6" id="KW-0227">DNA damage</keyword>
<evidence type="ECO:0000256" key="10">
    <source>
        <dbReference type="ARBA" id="ARBA00035861"/>
    </source>
</evidence>
<evidence type="ECO:0000256" key="6">
    <source>
        <dbReference type="ARBA" id="ARBA00022763"/>
    </source>
</evidence>
<dbReference type="InterPro" id="IPR047127">
    <property type="entry name" value="MutT-like"/>
</dbReference>
<comment type="similarity">
    <text evidence="2">Belongs to the Nudix hydrolase family.</text>
</comment>
<dbReference type="Gene3D" id="3.90.79.10">
    <property type="entry name" value="Nucleoside Triphosphate Pyrophosphohydrolase"/>
    <property type="match status" value="1"/>
</dbReference>
<keyword evidence="9" id="KW-0234">DNA repair</keyword>
<dbReference type="Proteomes" id="UP000194360">
    <property type="component" value="Unassembled WGS sequence"/>
</dbReference>
<dbReference type="CDD" id="cd03425">
    <property type="entry name" value="NUDIX_MutT_NudA_like"/>
    <property type="match status" value="1"/>
</dbReference>
<sequence length="274" mass="29104">MPVISLDHRVDGPPDLVAGVLRETASAAVAVARAGARLTAPARLLVAGDEVRVTLPGGLVGCRTRIIRAGRDGLWSELASGPLTALRHVTRAVPDGAGTLVRDELSWTPPLGGPGRLSDPVLRHYGRRLLAARREVIGERVGELRAAPAVVGAAIVRDGRLLAAQRSYPAELAGRWELPGGGVEPGETEADAVARECAEELDARVVTGERLGTDLPIGRRVLRIHTARLLPGSPEPQPREHRALRWVGAREIATLGWLDADRAVLGELVDLLRG</sequence>
<evidence type="ECO:0000313" key="13">
    <source>
        <dbReference type="EMBL" id="OSY42404.1"/>
    </source>
</evidence>
<dbReference type="InterPro" id="IPR020476">
    <property type="entry name" value="Nudix_hydrolase"/>
</dbReference>
<dbReference type="InterPro" id="IPR023393">
    <property type="entry name" value="START-like_dom_sf"/>
</dbReference>
<dbReference type="PROSITE" id="PS51462">
    <property type="entry name" value="NUDIX"/>
    <property type="match status" value="1"/>
</dbReference>
<dbReference type="PANTHER" id="PTHR47707:SF1">
    <property type="entry name" value="NUDIX HYDROLASE FAMILY PROTEIN"/>
    <property type="match status" value="1"/>
</dbReference>
<keyword evidence="4" id="KW-0235">DNA replication</keyword>
<feature type="domain" description="Nudix hydrolase" evidence="12">
    <location>
        <begin position="146"/>
        <end position="273"/>
    </location>
</feature>
<comment type="caution">
    <text evidence="13">The sequence shown here is derived from an EMBL/GenBank/DDBJ whole genome shotgun (WGS) entry which is preliminary data.</text>
</comment>
<evidence type="ECO:0000256" key="9">
    <source>
        <dbReference type="ARBA" id="ARBA00023204"/>
    </source>
</evidence>
<evidence type="ECO:0000313" key="14">
    <source>
        <dbReference type="Proteomes" id="UP000194360"/>
    </source>
</evidence>
<dbReference type="Gene3D" id="3.30.530.20">
    <property type="match status" value="1"/>
</dbReference>
<evidence type="ECO:0000256" key="7">
    <source>
        <dbReference type="ARBA" id="ARBA00022801"/>
    </source>
</evidence>
<accession>A0A1Y2N4J6</accession>
<evidence type="ECO:0000256" key="11">
    <source>
        <dbReference type="ARBA" id="ARBA00038905"/>
    </source>
</evidence>
<dbReference type="InterPro" id="IPR000086">
    <property type="entry name" value="NUDIX_hydrolase_dom"/>
</dbReference>
<evidence type="ECO:0000256" key="4">
    <source>
        <dbReference type="ARBA" id="ARBA00022705"/>
    </source>
</evidence>
<proteinExistence type="inferred from homology"/>
<evidence type="ECO:0000259" key="12">
    <source>
        <dbReference type="PROSITE" id="PS51462"/>
    </source>
</evidence>
<dbReference type="PRINTS" id="PR00502">
    <property type="entry name" value="NUDIXFAMILY"/>
</dbReference>
<dbReference type="GO" id="GO:0035539">
    <property type="term" value="F:8-oxo-7,8-dihydrodeoxyguanosine triphosphate pyrophosphatase activity"/>
    <property type="evidence" value="ECO:0007669"/>
    <property type="project" value="UniProtKB-EC"/>
</dbReference>
<evidence type="ECO:0000256" key="1">
    <source>
        <dbReference type="ARBA" id="ARBA00001946"/>
    </source>
</evidence>
<evidence type="ECO:0000256" key="3">
    <source>
        <dbReference type="ARBA" id="ARBA00022457"/>
    </source>
</evidence>
<dbReference type="GO" id="GO:0044715">
    <property type="term" value="F:8-oxo-dGDP phosphatase activity"/>
    <property type="evidence" value="ECO:0007669"/>
    <property type="project" value="TreeGrafter"/>
</dbReference>
<dbReference type="GO" id="GO:0008413">
    <property type="term" value="F:8-oxo-7,8-dihydroguanosine triphosphate pyrophosphatase activity"/>
    <property type="evidence" value="ECO:0007669"/>
    <property type="project" value="TreeGrafter"/>
</dbReference>
<keyword evidence="3" id="KW-0515">Mutator protein</keyword>
<comment type="cofactor">
    <cofactor evidence="1">
        <name>Mg(2+)</name>
        <dbReference type="ChEBI" id="CHEBI:18420"/>
    </cofactor>
</comment>
<evidence type="ECO:0000256" key="5">
    <source>
        <dbReference type="ARBA" id="ARBA00022723"/>
    </source>
</evidence>
<name>A0A1Y2N4J6_PSEAH</name>
<gene>
    <name evidence="13" type="primary">nudG_1</name>
    <name evidence="13" type="ORF">BG845_01324</name>
</gene>
<dbReference type="EMBL" id="MIGB01000005">
    <property type="protein sequence ID" value="OSY42404.1"/>
    <property type="molecule type" value="Genomic_DNA"/>
</dbReference>
<dbReference type="Pfam" id="PF00293">
    <property type="entry name" value="NUDIX"/>
    <property type="match status" value="1"/>
</dbReference>
<reference evidence="13 14" key="1">
    <citation type="submission" date="2016-09" db="EMBL/GenBank/DDBJ databases">
        <title>Pseudonocardia autotrophica DSM535, a candidate organism with high potential of specific P450 cytochromes.</title>
        <authorList>
            <person name="Grumaz C."/>
            <person name="Vainshtein Y."/>
            <person name="Kirstahler P."/>
            <person name="Sohn K."/>
        </authorList>
    </citation>
    <scope>NUCLEOTIDE SEQUENCE [LARGE SCALE GENOMIC DNA]</scope>
    <source>
        <strain evidence="13 14">DSM 535</strain>
    </source>
</reference>
<dbReference type="AlphaFoldDB" id="A0A1Y2N4J6"/>
<dbReference type="GO" id="GO:0044716">
    <property type="term" value="F:8-oxo-GDP phosphatase activity"/>
    <property type="evidence" value="ECO:0007669"/>
    <property type="project" value="TreeGrafter"/>
</dbReference>
<dbReference type="RefSeq" id="WP_269462838.1">
    <property type="nucleotide sequence ID" value="NZ_AP018920.1"/>
</dbReference>
<comment type="catalytic activity">
    <reaction evidence="10">
        <text>8-oxo-dGTP + H2O = 8-oxo-dGMP + diphosphate + H(+)</text>
        <dbReference type="Rhea" id="RHEA:31575"/>
        <dbReference type="ChEBI" id="CHEBI:15377"/>
        <dbReference type="ChEBI" id="CHEBI:15378"/>
        <dbReference type="ChEBI" id="CHEBI:33019"/>
        <dbReference type="ChEBI" id="CHEBI:63224"/>
        <dbReference type="ChEBI" id="CHEBI:77896"/>
        <dbReference type="EC" id="3.6.1.55"/>
    </reaction>
</comment>
<dbReference type="InterPro" id="IPR015797">
    <property type="entry name" value="NUDIX_hydrolase-like_dom_sf"/>
</dbReference>
<protein>
    <recommendedName>
        <fullName evidence="11">8-oxo-dGTP diphosphatase</fullName>
        <ecNumber evidence="11">3.6.1.55</ecNumber>
    </recommendedName>
</protein>
<keyword evidence="14" id="KW-1185">Reference proteome</keyword>
<evidence type="ECO:0000256" key="8">
    <source>
        <dbReference type="ARBA" id="ARBA00022842"/>
    </source>
</evidence>